<dbReference type="GO" id="GO:0007018">
    <property type="term" value="P:microtubule-based movement"/>
    <property type="evidence" value="ECO:0007669"/>
    <property type="project" value="InterPro"/>
</dbReference>
<dbReference type="PANTHER" id="PTHR22878:SF70">
    <property type="entry name" value="DYNEIN HEAVY CHAIN 2, AXONEMAL"/>
    <property type="match status" value="1"/>
</dbReference>
<feature type="transmembrane region" description="Helical" evidence="2">
    <location>
        <begin position="99"/>
        <end position="120"/>
    </location>
</feature>
<keyword evidence="2" id="KW-0472">Membrane</keyword>
<sequence>VAKIVAPKKLALAAAEAQVASAEAILVEKRAHLRTVQEKLAVLQRNLDANLAKKDELSKQVADCKTKLTRAETLIGGLGGEKTRWMQAAKDLTHQYDNLIGDILLSSGIIAYLGAFTAVFRQDMINEWNKLIEERNLPR</sequence>
<dbReference type="EMBL" id="CAJOAZ010026196">
    <property type="protein sequence ID" value="CAF4398970.1"/>
    <property type="molecule type" value="Genomic_DNA"/>
</dbReference>
<evidence type="ECO:0000313" key="4">
    <source>
        <dbReference type="EMBL" id="CAF4398970.1"/>
    </source>
</evidence>
<name>A0A820PAA6_9BILA</name>
<feature type="coiled-coil region" evidence="1">
    <location>
        <begin position="26"/>
        <end position="74"/>
    </location>
</feature>
<feature type="non-terminal residue" evidence="4">
    <location>
        <position position="139"/>
    </location>
</feature>
<dbReference type="PANTHER" id="PTHR22878">
    <property type="entry name" value="DYNEIN HEAVY CHAIN 6, AXONEMAL-LIKE-RELATED"/>
    <property type="match status" value="1"/>
</dbReference>
<gene>
    <name evidence="4" type="ORF">OXD698_LOCUS51352</name>
</gene>
<dbReference type="Proteomes" id="UP000663844">
    <property type="component" value="Unassembled WGS sequence"/>
</dbReference>
<dbReference type="InterPro" id="IPR026983">
    <property type="entry name" value="DHC"/>
</dbReference>
<organism evidence="4 5">
    <name type="scientific">Adineta steineri</name>
    <dbReference type="NCBI Taxonomy" id="433720"/>
    <lineage>
        <taxon>Eukaryota</taxon>
        <taxon>Metazoa</taxon>
        <taxon>Spiralia</taxon>
        <taxon>Gnathifera</taxon>
        <taxon>Rotifera</taxon>
        <taxon>Eurotatoria</taxon>
        <taxon>Bdelloidea</taxon>
        <taxon>Adinetida</taxon>
        <taxon>Adinetidae</taxon>
        <taxon>Adineta</taxon>
    </lineage>
</organism>
<evidence type="ECO:0000256" key="1">
    <source>
        <dbReference type="SAM" id="Coils"/>
    </source>
</evidence>
<dbReference type="GO" id="GO:0045505">
    <property type="term" value="F:dynein intermediate chain binding"/>
    <property type="evidence" value="ECO:0007669"/>
    <property type="project" value="InterPro"/>
</dbReference>
<keyword evidence="2" id="KW-1133">Transmembrane helix</keyword>
<reference evidence="4" key="1">
    <citation type="submission" date="2021-02" db="EMBL/GenBank/DDBJ databases">
        <authorList>
            <person name="Nowell W R."/>
        </authorList>
    </citation>
    <scope>NUCLEOTIDE SEQUENCE</scope>
</reference>
<evidence type="ECO:0000313" key="5">
    <source>
        <dbReference type="Proteomes" id="UP000663844"/>
    </source>
</evidence>
<dbReference type="Gene3D" id="1.20.920.20">
    <property type="match status" value="1"/>
</dbReference>
<protein>
    <recommendedName>
        <fullName evidence="3">Dynein heavy chain coiled coil stalk domain-containing protein</fullName>
    </recommendedName>
</protein>
<keyword evidence="1" id="KW-0175">Coiled coil</keyword>
<feature type="non-terminal residue" evidence="4">
    <location>
        <position position="1"/>
    </location>
</feature>
<dbReference type="InterPro" id="IPR024743">
    <property type="entry name" value="Dynein_HC_stalk"/>
</dbReference>
<feature type="domain" description="Dynein heavy chain coiled coil stalk" evidence="3">
    <location>
        <begin position="5"/>
        <end position="127"/>
    </location>
</feature>
<accession>A0A820PAA6</accession>
<dbReference type="GO" id="GO:0051959">
    <property type="term" value="F:dynein light intermediate chain binding"/>
    <property type="evidence" value="ECO:0007669"/>
    <property type="project" value="InterPro"/>
</dbReference>
<evidence type="ECO:0000256" key="2">
    <source>
        <dbReference type="SAM" id="Phobius"/>
    </source>
</evidence>
<keyword evidence="2" id="KW-0812">Transmembrane</keyword>
<evidence type="ECO:0000259" key="3">
    <source>
        <dbReference type="Pfam" id="PF12777"/>
    </source>
</evidence>
<comment type="caution">
    <text evidence="4">The sequence shown here is derived from an EMBL/GenBank/DDBJ whole genome shotgun (WGS) entry which is preliminary data.</text>
</comment>
<dbReference type="AlphaFoldDB" id="A0A820PAA6"/>
<proteinExistence type="predicted"/>
<dbReference type="SUPFAM" id="SSF90257">
    <property type="entry name" value="Myosin rod fragments"/>
    <property type="match status" value="1"/>
</dbReference>
<dbReference type="GO" id="GO:0030286">
    <property type="term" value="C:dynein complex"/>
    <property type="evidence" value="ECO:0007669"/>
    <property type="project" value="InterPro"/>
</dbReference>
<dbReference type="Pfam" id="PF12777">
    <property type="entry name" value="MT"/>
    <property type="match status" value="1"/>
</dbReference>